<proteinExistence type="predicted"/>
<comment type="caution">
    <text evidence="1">The sequence shown here is derived from an EMBL/GenBank/DDBJ whole genome shotgun (WGS) entry which is preliminary data.</text>
</comment>
<keyword evidence="2" id="KW-1185">Reference proteome</keyword>
<reference evidence="1" key="1">
    <citation type="submission" date="2017-04" db="EMBL/GenBank/DDBJ databases">
        <authorList>
            <person name="Varghese N."/>
            <person name="Submissions S."/>
        </authorList>
    </citation>
    <scope>NUCLEOTIDE SEQUENCE</scope>
    <source>
        <strain evidence="1">WTE2008</strain>
    </source>
</reference>
<evidence type="ECO:0000313" key="2">
    <source>
        <dbReference type="Proteomes" id="UP000192328"/>
    </source>
</evidence>
<keyword evidence="1" id="KW-0238">DNA-binding</keyword>
<sequence>MPRPVRCRRIGQMPMFRSFSPDDAPDAEVIRLTLDEYETLRLMDAEGLNQESCAARMNVARTTVTAIYESARRKTATALVQGKRLQITGGCCEFAPVPPPEHLMMKGIQSMRIAIPYEQGEIFQHFGHTEQFKLYDVENGAIVREQIVDTNGSGHGALAGFLQAARADALICGGIGGGAQMALAEAGIKLYAGVTGSADTAAKALAAGSLEYDPDARCDHHDHHGEGHDCHSHGCGEHSCHKA</sequence>
<accession>A0AC61PL29</accession>
<protein>
    <submittedName>
        <fullName evidence="1">Predicted DNA-binding protein, UPF0251 family</fullName>
    </submittedName>
</protein>
<name>A0AC61PL29_9FIRM</name>
<gene>
    <name evidence="1" type="ORF">SAMN06297397_1520</name>
</gene>
<dbReference type="Proteomes" id="UP000192328">
    <property type="component" value="Unassembled WGS sequence"/>
</dbReference>
<evidence type="ECO:0000313" key="1">
    <source>
        <dbReference type="EMBL" id="SMC58063.1"/>
    </source>
</evidence>
<dbReference type="EMBL" id="FWXZ01000002">
    <property type="protein sequence ID" value="SMC58063.1"/>
    <property type="molecule type" value="Genomic_DNA"/>
</dbReference>
<organism evidence="1 2">
    <name type="scientific">Aristaeella lactis</name>
    <dbReference type="NCBI Taxonomy" id="3046383"/>
    <lineage>
        <taxon>Bacteria</taxon>
        <taxon>Bacillati</taxon>
        <taxon>Bacillota</taxon>
        <taxon>Clostridia</taxon>
        <taxon>Eubacteriales</taxon>
        <taxon>Aristaeellaceae</taxon>
        <taxon>Aristaeella</taxon>
    </lineage>
</organism>